<sequence>MSKKILKGAGLGFRRELCTQMQNDDLSGIDFFEVSPENWINSAGQMGGRYEKMLREYTEHFPFICHGLSLSIGSSAKLDIDLLKNTKKFMQAHDMTLYTEHLAWTSDDKGHLYDLLPIPCTDEAVKWTANRIKQAQDIMDMQIGFENASYYYQPPDSDMSDAQFISAVVKEADCLLHLDINNIYVNSQNFNFDPIEYLHQLPLEKVCYMHIAGHYVEEDGFIIDTHGADVIEPVWRLLDEAYAEIYKRTGKKAVEIPTCLERDFNFPQLDSLMNEVNLIHKAQAKFNDQIKLTA</sequence>
<dbReference type="InterPro" id="IPR007801">
    <property type="entry name" value="MbnB/TglH/ChrH"/>
</dbReference>
<gene>
    <name evidence="1" type="ORF">LU297_03775</name>
</gene>
<keyword evidence="2" id="KW-1185">Reference proteome</keyword>
<dbReference type="Gene3D" id="3.20.20.150">
    <property type="entry name" value="Divalent-metal-dependent TIM barrel enzymes"/>
    <property type="match status" value="1"/>
</dbReference>
<dbReference type="NCBIfam" id="NF003818">
    <property type="entry name" value="PRK05409.1"/>
    <property type="match status" value="1"/>
</dbReference>
<dbReference type="RefSeq" id="WP_263077080.1">
    <property type="nucleotide sequence ID" value="NZ_CP089977.1"/>
</dbReference>
<dbReference type="PANTHER" id="PTHR42194">
    <property type="entry name" value="UPF0276 PROTEIN HI_1600"/>
    <property type="match status" value="1"/>
</dbReference>
<dbReference type="Proteomes" id="UP001063782">
    <property type="component" value="Chromosome"/>
</dbReference>
<evidence type="ECO:0000313" key="2">
    <source>
        <dbReference type="Proteomes" id="UP001063782"/>
    </source>
</evidence>
<dbReference type="PANTHER" id="PTHR42194:SF1">
    <property type="entry name" value="UPF0276 PROTEIN HI_1600"/>
    <property type="match status" value="1"/>
</dbReference>
<accession>A0ABY6F674</accession>
<evidence type="ECO:0000313" key="1">
    <source>
        <dbReference type="EMBL" id="UXZ05569.1"/>
    </source>
</evidence>
<organism evidence="1 2">
    <name type="scientific">Moraxella nasicaprae</name>
    <dbReference type="NCBI Taxonomy" id="2904122"/>
    <lineage>
        <taxon>Bacteria</taxon>
        <taxon>Pseudomonadati</taxon>
        <taxon>Pseudomonadota</taxon>
        <taxon>Gammaproteobacteria</taxon>
        <taxon>Moraxellales</taxon>
        <taxon>Moraxellaceae</taxon>
        <taxon>Moraxella</taxon>
    </lineage>
</organism>
<reference evidence="1" key="1">
    <citation type="submission" date="2021-12" db="EMBL/GenBank/DDBJ databases">
        <title>taxonomy of Moraxella sp. ZY201224.</title>
        <authorList>
            <person name="Li F."/>
        </authorList>
    </citation>
    <scope>NUCLEOTIDE SEQUENCE</scope>
    <source>
        <strain evidence="1">ZY201224</strain>
    </source>
</reference>
<proteinExistence type="predicted"/>
<dbReference type="InterPro" id="IPR036237">
    <property type="entry name" value="Xyl_isomerase-like_sf"/>
</dbReference>
<name>A0ABY6F674_9GAMM</name>
<protein>
    <submittedName>
        <fullName evidence="1">DUF692 domain-containing protein</fullName>
    </submittedName>
</protein>
<dbReference type="Pfam" id="PF05114">
    <property type="entry name" value="MbnB_TglH_ChrH"/>
    <property type="match status" value="1"/>
</dbReference>
<dbReference type="EMBL" id="CP089977">
    <property type="protein sequence ID" value="UXZ05569.1"/>
    <property type="molecule type" value="Genomic_DNA"/>
</dbReference>
<dbReference type="SUPFAM" id="SSF51658">
    <property type="entry name" value="Xylose isomerase-like"/>
    <property type="match status" value="1"/>
</dbReference>